<dbReference type="EMBL" id="BSYO01000005">
    <property type="protein sequence ID" value="GMH05444.1"/>
    <property type="molecule type" value="Genomic_DNA"/>
</dbReference>
<keyword evidence="3" id="KW-1185">Reference proteome</keyword>
<evidence type="ECO:0000256" key="1">
    <source>
        <dbReference type="SAM" id="MobiDB-lite"/>
    </source>
</evidence>
<protein>
    <submittedName>
        <fullName evidence="2">Uncharacterized protein</fullName>
    </submittedName>
</protein>
<name>A0AAD3XI83_NEPGR</name>
<feature type="region of interest" description="Disordered" evidence="1">
    <location>
        <begin position="1"/>
        <end position="27"/>
    </location>
</feature>
<dbReference type="Proteomes" id="UP001279734">
    <property type="component" value="Unassembled WGS sequence"/>
</dbReference>
<dbReference type="PANTHER" id="PTHR35295">
    <property type="entry name" value="DNA LIGASE-LIKE PROTEIN"/>
    <property type="match status" value="1"/>
</dbReference>
<comment type="caution">
    <text evidence="2">The sequence shown here is derived from an EMBL/GenBank/DDBJ whole genome shotgun (WGS) entry which is preliminary data.</text>
</comment>
<dbReference type="AlphaFoldDB" id="A0AAD3XI83"/>
<sequence>MSAGKGVSKKLSETDAPKSDKRKRDEDDFFADLSDDIKGIMSALHHIREKSQKDGKKKNEETISSVAAEIRSMFDELKTKIEKDRHAFAKALSKSSKECESTFKEEINMFQANYEKFAKEKAAHLQALKGSL</sequence>
<gene>
    <name evidence="2" type="ORF">Nepgr_007284</name>
</gene>
<reference evidence="2" key="1">
    <citation type="submission" date="2023-05" db="EMBL/GenBank/DDBJ databases">
        <title>Nepenthes gracilis genome sequencing.</title>
        <authorList>
            <person name="Fukushima K."/>
        </authorList>
    </citation>
    <scope>NUCLEOTIDE SEQUENCE</scope>
    <source>
        <strain evidence="2">SING2019-196</strain>
    </source>
</reference>
<proteinExistence type="predicted"/>
<feature type="compositionally biased region" description="Basic and acidic residues" evidence="1">
    <location>
        <begin position="10"/>
        <end position="26"/>
    </location>
</feature>
<evidence type="ECO:0000313" key="3">
    <source>
        <dbReference type="Proteomes" id="UP001279734"/>
    </source>
</evidence>
<organism evidence="2 3">
    <name type="scientific">Nepenthes gracilis</name>
    <name type="common">Slender pitcher plant</name>
    <dbReference type="NCBI Taxonomy" id="150966"/>
    <lineage>
        <taxon>Eukaryota</taxon>
        <taxon>Viridiplantae</taxon>
        <taxon>Streptophyta</taxon>
        <taxon>Embryophyta</taxon>
        <taxon>Tracheophyta</taxon>
        <taxon>Spermatophyta</taxon>
        <taxon>Magnoliopsida</taxon>
        <taxon>eudicotyledons</taxon>
        <taxon>Gunneridae</taxon>
        <taxon>Pentapetalae</taxon>
        <taxon>Caryophyllales</taxon>
        <taxon>Nepenthaceae</taxon>
        <taxon>Nepenthes</taxon>
    </lineage>
</organism>
<dbReference type="PANTHER" id="PTHR35295:SF1">
    <property type="entry name" value="DNA LIGASE-LIKE PROTEIN"/>
    <property type="match status" value="1"/>
</dbReference>
<evidence type="ECO:0000313" key="2">
    <source>
        <dbReference type="EMBL" id="GMH05444.1"/>
    </source>
</evidence>
<accession>A0AAD3XI83</accession>